<evidence type="ECO:0000256" key="6">
    <source>
        <dbReference type="SAM" id="Phobius"/>
    </source>
</evidence>
<evidence type="ECO:0000256" key="4">
    <source>
        <dbReference type="ARBA" id="ARBA00022989"/>
    </source>
</evidence>
<evidence type="ECO:0000256" key="2">
    <source>
        <dbReference type="ARBA" id="ARBA00022475"/>
    </source>
</evidence>
<evidence type="ECO:0000256" key="3">
    <source>
        <dbReference type="ARBA" id="ARBA00022692"/>
    </source>
</evidence>
<dbReference type="AlphaFoldDB" id="A0A3D0WE83"/>
<dbReference type="InterPro" id="IPR003838">
    <property type="entry name" value="ABC3_permease_C"/>
</dbReference>
<organism evidence="8 9">
    <name type="scientific">Sphingomonas bacterium</name>
    <dbReference type="NCBI Taxonomy" id="1895847"/>
    <lineage>
        <taxon>Bacteria</taxon>
        <taxon>Pseudomonadati</taxon>
        <taxon>Pseudomonadota</taxon>
        <taxon>Alphaproteobacteria</taxon>
        <taxon>Sphingomonadales</taxon>
        <taxon>Sphingomonadaceae</taxon>
        <taxon>Sphingomonas</taxon>
    </lineage>
</organism>
<evidence type="ECO:0000313" key="8">
    <source>
        <dbReference type="EMBL" id="HCB77055.1"/>
    </source>
</evidence>
<sequence length="289" mass="30111">MTRTTKQAGAEHRWIDDARTMRAMRSIMAIMLFLTVLAAALGLATWTATRALDAELAGRLTVQITDGSGGPALAAKLRALPQVTRAEEVDRARLAALVEPWLGEAGLDADLPMPAMIDVDLTDPGEVAAVERVVRAEAPTARIDRHATWLAPVRGFIATLAGLAAGLVLLVAAATTSVVLLAARAGLDTHAETIEVLHMLGSTDVQVARLFARRIATDTLMGGAIGTLAALGFLAFLGTRLGALGAEIVAGIGLRAGDWAVLAVLPLLFALMAALAARAAVLRTLAKRL</sequence>
<feature type="domain" description="ABC3 transporter permease C-terminal" evidence="7">
    <location>
        <begin position="167"/>
        <end position="283"/>
    </location>
</feature>
<keyword evidence="4 6" id="KW-1133">Transmembrane helix</keyword>
<accession>A0A3D0WE83</accession>
<dbReference type="PANTHER" id="PTHR47755">
    <property type="entry name" value="CELL DIVISION PROTEIN FTSX"/>
    <property type="match status" value="1"/>
</dbReference>
<feature type="transmembrane region" description="Helical" evidence="6">
    <location>
        <begin position="156"/>
        <end position="183"/>
    </location>
</feature>
<comment type="subcellular location">
    <subcellularLocation>
        <location evidence="1">Cell membrane</location>
        <topology evidence="1">Multi-pass membrane protein</topology>
    </subcellularLocation>
</comment>
<name>A0A3D0WE83_9SPHN</name>
<keyword evidence="2" id="KW-1003">Cell membrane</keyword>
<comment type="caution">
    <text evidence="8">The sequence shown here is derived from an EMBL/GenBank/DDBJ whole genome shotgun (WGS) entry which is preliminary data.</text>
</comment>
<proteinExistence type="predicted"/>
<evidence type="ECO:0000313" key="9">
    <source>
        <dbReference type="Proteomes" id="UP000262699"/>
    </source>
</evidence>
<evidence type="ECO:0000256" key="1">
    <source>
        <dbReference type="ARBA" id="ARBA00004651"/>
    </source>
</evidence>
<dbReference type="GO" id="GO:0005886">
    <property type="term" value="C:plasma membrane"/>
    <property type="evidence" value="ECO:0007669"/>
    <property type="project" value="UniProtKB-SubCell"/>
</dbReference>
<evidence type="ECO:0000259" key="7">
    <source>
        <dbReference type="Pfam" id="PF02687"/>
    </source>
</evidence>
<feature type="transmembrane region" description="Helical" evidence="6">
    <location>
        <begin position="219"/>
        <end position="239"/>
    </location>
</feature>
<keyword evidence="5 6" id="KW-0472">Membrane</keyword>
<dbReference type="Pfam" id="PF02687">
    <property type="entry name" value="FtsX"/>
    <property type="match status" value="1"/>
</dbReference>
<dbReference type="GO" id="GO:0051301">
    <property type="term" value="P:cell division"/>
    <property type="evidence" value="ECO:0007669"/>
    <property type="project" value="InterPro"/>
</dbReference>
<evidence type="ECO:0000256" key="5">
    <source>
        <dbReference type="ARBA" id="ARBA00023136"/>
    </source>
</evidence>
<dbReference type="PANTHER" id="PTHR47755:SF1">
    <property type="entry name" value="CELL DIVISION PROTEIN FTSX"/>
    <property type="match status" value="1"/>
</dbReference>
<dbReference type="Proteomes" id="UP000262699">
    <property type="component" value="Unassembled WGS sequence"/>
</dbReference>
<feature type="transmembrane region" description="Helical" evidence="6">
    <location>
        <begin position="259"/>
        <end position="281"/>
    </location>
</feature>
<keyword evidence="3 6" id="KW-0812">Transmembrane</keyword>
<dbReference type="EMBL" id="DOYJ01000360">
    <property type="protein sequence ID" value="HCB77055.1"/>
    <property type="molecule type" value="Genomic_DNA"/>
</dbReference>
<dbReference type="GO" id="GO:0032153">
    <property type="term" value="C:cell division site"/>
    <property type="evidence" value="ECO:0007669"/>
    <property type="project" value="TreeGrafter"/>
</dbReference>
<reference evidence="8 9" key="1">
    <citation type="journal article" date="2018" name="Nat. Biotechnol.">
        <title>A standardized bacterial taxonomy based on genome phylogeny substantially revises the tree of life.</title>
        <authorList>
            <person name="Parks D.H."/>
            <person name="Chuvochina M."/>
            <person name="Waite D.W."/>
            <person name="Rinke C."/>
            <person name="Skarshewski A."/>
            <person name="Chaumeil P.A."/>
            <person name="Hugenholtz P."/>
        </authorList>
    </citation>
    <scope>NUCLEOTIDE SEQUENCE [LARGE SCALE GENOMIC DNA]</scope>
    <source>
        <strain evidence="8">UBA9015</strain>
    </source>
</reference>
<dbReference type="InterPro" id="IPR004513">
    <property type="entry name" value="FtsX"/>
</dbReference>
<protein>
    <submittedName>
        <fullName evidence="8">Permease</fullName>
    </submittedName>
</protein>
<gene>
    <name evidence="8" type="ORF">DEP91_12945</name>
</gene>